<reference evidence="4" key="1">
    <citation type="submission" date="2023-07" db="EMBL/GenBank/DDBJ databases">
        <title>Whole genome shotgun sequence of Streptomyces cacaoi subsp. asoensis NBRC 13813.</title>
        <authorList>
            <person name="Komaki H."/>
            <person name="Tamura T."/>
        </authorList>
    </citation>
    <scope>NUCLEOTIDE SEQUENCE [LARGE SCALE GENOMIC DNA]</scope>
    <source>
        <strain evidence="4">NBRC 13813</strain>
    </source>
</reference>
<feature type="region of interest" description="Disordered" evidence="1">
    <location>
        <begin position="31"/>
        <end position="75"/>
    </location>
</feature>
<gene>
    <name evidence="3" type="ORF">Saso_02680</name>
</gene>
<comment type="caution">
    <text evidence="3">The sequence shown here is derived from an EMBL/GenBank/DDBJ whole genome shotgun (WGS) entry which is preliminary data.</text>
</comment>
<dbReference type="Proteomes" id="UP000649259">
    <property type="component" value="Unassembled WGS sequence"/>
</dbReference>
<sequence length="285" mass="29136">MDDNAGRHRTTWPLRAAASAAAAAVLLAGCGSGDDKAAEPGPTASARSTAPSASGSPSSPASAGPTGGGTAALTPFEADPAEVPRTRGRAEAVARAVALPAADWGSGFRAQQPAESAAGTVAVLDEQCRWQRRPLPASVLASLSRYSEVPGAGGRGTMKVTAAVTVHASVGAADQQLSTTLEEALRCRVQQVRADEQISGLMSAASPYGQGNNTYADDQVVEIGSYITGTTAQTYRWFVARLGTITVAVAVMGAKGYKDDELGRYASEAVAKMLDRVETELGGKN</sequence>
<feature type="signal peptide" evidence="2">
    <location>
        <begin position="1"/>
        <end position="37"/>
    </location>
</feature>
<name>A0ABQ3RRY5_9ACTN</name>
<protein>
    <recommendedName>
        <fullName evidence="5">Lipoprotein</fullName>
    </recommendedName>
</protein>
<evidence type="ECO:0008006" key="5">
    <source>
        <dbReference type="Google" id="ProtNLM"/>
    </source>
</evidence>
<dbReference type="PROSITE" id="PS51257">
    <property type="entry name" value="PROKAR_LIPOPROTEIN"/>
    <property type="match status" value="1"/>
</dbReference>
<evidence type="ECO:0000313" key="4">
    <source>
        <dbReference type="Proteomes" id="UP000649259"/>
    </source>
</evidence>
<organism evidence="3 4">
    <name type="scientific">Streptomyces asoensis</name>
    <dbReference type="NCBI Taxonomy" id="249586"/>
    <lineage>
        <taxon>Bacteria</taxon>
        <taxon>Bacillati</taxon>
        <taxon>Actinomycetota</taxon>
        <taxon>Actinomycetes</taxon>
        <taxon>Kitasatosporales</taxon>
        <taxon>Streptomycetaceae</taxon>
        <taxon>Streptomyces</taxon>
    </lineage>
</organism>
<feature type="compositionally biased region" description="Low complexity" evidence="1">
    <location>
        <begin position="40"/>
        <end position="64"/>
    </location>
</feature>
<evidence type="ECO:0000313" key="3">
    <source>
        <dbReference type="EMBL" id="GHI58618.1"/>
    </source>
</evidence>
<keyword evidence="4" id="KW-1185">Reference proteome</keyword>
<accession>A0ABQ3RRY5</accession>
<feature type="chain" id="PRO_5047007510" description="Lipoprotein" evidence="2">
    <location>
        <begin position="38"/>
        <end position="285"/>
    </location>
</feature>
<evidence type="ECO:0000256" key="1">
    <source>
        <dbReference type="SAM" id="MobiDB-lite"/>
    </source>
</evidence>
<evidence type="ECO:0000256" key="2">
    <source>
        <dbReference type="SAM" id="SignalP"/>
    </source>
</evidence>
<dbReference type="EMBL" id="BNEB01000001">
    <property type="protein sequence ID" value="GHI58618.1"/>
    <property type="molecule type" value="Genomic_DNA"/>
</dbReference>
<proteinExistence type="predicted"/>
<keyword evidence="2" id="KW-0732">Signal</keyword>